<dbReference type="GO" id="GO:0008794">
    <property type="term" value="F:arsenate reductase (glutaredoxin) activity"/>
    <property type="evidence" value="ECO:0007669"/>
    <property type="project" value="InterPro"/>
</dbReference>
<organism evidence="4 5">
    <name type="scientific">Pedobacter kyungheensis</name>
    <dbReference type="NCBI Taxonomy" id="1069985"/>
    <lineage>
        <taxon>Bacteria</taxon>
        <taxon>Pseudomonadati</taxon>
        <taxon>Bacteroidota</taxon>
        <taxon>Sphingobacteriia</taxon>
        <taxon>Sphingobacteriales</taxon>
        <taxon>Sphingobacteriaceae</taxon>
        <taxon>Pedobacter</taxon>
    </lineage>
</organism>
<dbReference type="Gene3D" id="3.40.30.10">
    <property type="entry name" value="Glutaredoxin"/>
    <property type="match status" value="1"/>
</dbReference>
<sequence>MITIYHNNRCSKSRCALQELEKSGKEFEVVYYLDTPPNVAELTAIVAKLGIKPLALIRKGEQAFIDNYKGKTLTDAEWIEAMVKHPILIERPIVISGDQAVIARPTEKIQEILG</sequence>
<dbReference type="PANTHER" id="PTHR30041:SF4">
    <property type="entry name" value="ARSENATE REDUCTASE"/>
    <property type="match status" value="1"/>
</dbReference>
<name>A0A0C1FGZ8_9SPHI</name>
<dbReference type="PROSITE" id="PS51353">
    <property type="entry name" value="ARSC"/>
    <property type="match status" value="1"/>
</dbReference>
<gene>
    <name evidence="4" type="ORF">OC25_23320</name>
</gene>
<dbReference type="OrthoDB" id="9808142at2"/>
<comment type="caution">
    <text evidence="4">The sequence shown here is derived from an EMBL/GenBank/DDBJ whole genome shotgun (WGS) entry which is preliminary data.</text>
</comment>
<dbReference type="InterPro" id="IPR006659">
    <property type="entry name" value="Arsenate_reductase"/>
</dbReference>
<dbReference type="CDD" id="cd03034">
    <property type="entry name" value="ArsC_ArsC"/>
    <property type="match status" value="1"/>
</dbReference>
<keyword evidence="5" id="KW-1185">Reference proteome</keyword>
<dbReference type="NCBIfam" id="TIGR00014">
    <property type="entry name" value="arsC"/>
    <property type="match status" value="1"/>
</dbReference>
<dbReference type="InterPro" id="IPR006660">
    <property type="entry name" value="Arsenate_reductase-like"/>
</dbReference>
<evidence type="ECO:0000256" key="3">
    <source>
        <dbReference type="PROSITE-ProRule" id="PRU01282"/>
    </source>
</evidence>
<reference evidence="4 5" key="1">
    <citation type="submission" date="2014-10" db="EMBL/GenBank/DDBJ databases">
        <title>Pedobacter Kyungheensis.</title>
        <authorList>
            <person name="Anderson B.M."/>
            <person name="Newman J.D."/>
        </authorList>
    </citation>
    <scope>NUCLEOTIDE SEQUENCE [LARGE SCALE GENOMIC DNA]</scope>
    <source>
        <strain evidence="4 5">KACC 16221</strain>
    </source>
</reference>
<dbReference type="RefSeq" id="WP_039481574.1">
    <property type="nucleotide sequence ID" value="NZ_JSYN01000035.1"/>
</dbReference>
<comment type="similarity">
    <text evidence="1 3">Belongs to the ArsC family.</text>
</comment>
<dbReference type="Proteomes" id="UP000031246">
    <property type="component" value="Unassembled WGS sequence"/>
</dbReference>
<dbReference type="AlphaFoldDB" id="A0A0C1FGZ8"/>
<dbReference type="InterPro" id="IPR036249">
    <property type="entry name" value="Thioredoxin-like_sf"/>
</dbReference>
<protein>
    <submittedName>
        <fullName evidence="4">Arsenate reductase</fullName>
    </submittedName>
</protein>
<keyword evidence="2" id="KW-0560">Oxidoreductase</keyword>
<evidence type="ECO:0000256" key="2">
    <source>
        <dbReference type="ARBA" id="ARBA00023002"/>
    </source>
</evidence>
<dbReference type="EMBL" id="JSYN01000035">
    <property type="protein sequence ID" value="KIA91073.1"/>
    <property type="molecule type" value="Genomic_DNA"/>
</dbReference>
<evidence type="ECO:0000313" key="4">
    <source>
        <dbReference type="EMBL" id="KIA91073.1"/>
    </source>
</evidence>
<dbReference type="PANTHER" id="PTHR30041">
    <property type="entry name" value="ARSENATE REDUCTASE"/>
    <property type="match status" value="1"/>
</dbReference>
<dbReference type="SUPFAM" id="SSF52833">
    <property type="entry name" value="Thioredoxin-like"/>
    <property type="match status" value="1"/>
</dbReference>
<proteinExistence type="inferred from homology"/>
<evidence type="ECO:0000256" key="1">
    <source>
        <dbReference type="ARBA" id="ARBA00007198"/>
    </source>
</evidence>
<accession>A0A0C1FGZ8</accession>
<evidence type="ECO:0000313" key="5">
    <source>
        <dbReference type="Proteomes" id="UP000031246"/>
    </source>
</evidence>
<dbReference type="Pfam" id="PF03960">
    <property type="entry name" value="ArsC"/>
    <property type="match status" value="1"/>
</dbReference>